<name>A0ABS2GF39_9FIRM</name>
<evidence type="ECO:0000256" key="3">
    <source>
        <dbReference type="ARBA" id="ARBA00022840"/>
    </source>
</evidence>
<dbReference type="EMBL" id="JACJLA010000008">
    <property type="protein sequence ID" value="MBM6912786.1"/>
    <property type="molecule type" value="Genomic_DNA"/>
</dbReference>
<dbReference type="SUPFAM" id="SSF50891">
    <property type="entry name" value="Cyclophilin-like"/>
    <property type="match status" value="1"/>
</dbReference>
<keyword evidence="6" id="KW-1185">Reference proteome</keyword>
<comment type="caution">
    <text evidence="5">The sequence shown here is derived from an EMBL/GenBank/DDBJ whole genome shotgun (WGS) entry which is preliminary data.</text>
</comment>
<dbReference type="PANTHER" id="PTHR43309">
    <property type="entry name" value="5-OXOPROLINASE SUBUNIT C"/>
    <property type="match status" value="1"/>
</dbReference>
<organism evidence="5 6">
    <name type="scientific">Veillonella magna</name>
    <dbReference type="NCBI Taxonomy" id="464322"/>
    <lineage>
        <taxon>Bacteria</taxon>
        <taxon>Bacillati</taxon>
        <taxon>Bacillota</taxon>
        <taxon>Negativicutes</taxon>
        <taxon>Veillonellales</taxon>
        <taxon>Veillonellaceae</taxon>
        <taxon>Veillonella</taxon>
    </lineage>
</organism>
<dbReference type="Proteomes" id="UP000707138">
    <property type="component" value="Unassembled WGS sequence"/>
</dbReference>
<dbReference type="RefSeq" id="WP_205087831.1">
    <property type="nucleotide sequence ID" value="NZ_JACJLA010000008.1"/>
</dbReference>
<evidence type="ECO:0000256" key="1">
    <source>
        <dbReference type="ARBA" id="ARBA00022741"/>
    </source>
</evidence>
<evidence type="ECO:0000259" key="4">
    <source>
        <dbReference type="SMART" id="SM00797"/>
    </source>
</evidence>
<keyword evidence="1" id="KW-0547">Nucleotide-binding</keyword>
<dbReference type="PANTHER" id="PTHR43309:SF5">
    <property type="entry name" value="5-OXOPROLINASE SUBUNIT C"/>
    <property type="match status" value="1"/>
</dbReference>
<dbReference type="InterPro" id="IPR003778">
    <property type="entry name" value="CT_A_B"/>
</dbReference>
<dbReference type="InterPro" id="IPR029000">
    <property type="entry name" value="Cyclophilin-like_dom_sf"/>
</dbReference>
<proteinExistence type="predicted"/>
<dbReference type="NCBIfam" id="TIGR00724">
    <property type="entry name" value="urea_amlyse_rel"/>
    <property type="match status" value="1"/>
</dbReference>
<keyword evidence="2" id="KW-0378">Hydrolase</keyword>
<evidence type="ECO:0000313" key="6">
    <source>
        <dbReference type="Proteomes" id="UP000707138"/>
    </source>
</evidence>
<sequence>MAIGKETTAWRITMPGMLTTVQDAGRIGYQQYGMPVAGAMDGESYRLGQRLVGNDTDMGALECTVMGPSFISEGPAVIAFTGADMSPAVNGTPVPMNTPLAVAPGDEVITGFASYGVRMYIAVRGGVRVTPVNGSVATHGKSGIGGFKGRKLQKDDVLTVARTVEVPQLHVDPDYEGPFNGTTPIRVVLGPQHERFTKEARHTFFTSPYLITPTSDRMGYRLAGQALTHTDGADIISDGAVFGSIQVPSDGQPIILMADRQTTGGYTKIGTVITPDLPRLAQMPVETTIHFTEVTVEEAQALYREYKEREASWVQTKEKAVSLLYSSVLPWGETEKRLSIRNDSYA</sequence>
<dbReference type="InterPro" id="IPR052708">
    <property type="entry name" value="PxpC"/>
</dbReference>
<reference evidence="5 6" key="1">
    <citation type="journal article" date="2021" name="Sci. Rep.">
        <title>The distribution of antibiotic resistance genes in chicken gut microbiota commensals.</title>
        <authorList>
            <person name="Juricova H."/>
            <person name="Matiasovicova J."/>
            <person name="Kubasova T."/>
            <person name="Cejkova D."/>
            <person name="Rychlik I."/>
        </authorList>
    </citation>
    <scope>NUCLEOTIDE SEQUENCE [LARGE SCALE GENOMIC DNA]</scope>
    <source>
        <strain evidence="5 6">An537</strain>
    </source>
</reference>
<gene>
    <name evidence="5" type="ORF">H6A01_05555</name>
</gene>
<evidence type="ECO:0000256" key="2">
    <source>
        <dbReference type="ARBA" id="ARBA00022801"/>
    </source>
</evidence>
<protein>
    <submittedName>
        <fullName evidence="5">Biotin-dependent carboxyltransferase family protein</fullName>
    </submittedName>
</protein>
<dbReference type="Pfam" id="PF02626">
    <property type="entry name" value="CT_A_B"/>
    <property type="match status" value="1"/>
</dbReference>
<feature type="domain" description="Carboxyltransferase" evidence="4">
    <location>
        <begin position="31"/>
        <end position="310"/>
    </location>
</feature>
<keyword evidence="3" id="KW-0067">ATP-binding</keyword>
<evidence type="ECO:0000313" key="5">
    <source>
        <dbReference type="EMBL" id="MBM6912786.1"/>
    </source>
</evidence>
<accession>A0ABS2GF39</accession>
<dbReference type="Gene3D" id="2.40.100.10">
    <property type="entry name" value="Cyclophilin-like"/>
    <property type="match status" value="1"/>
</dbReference>
<dbReference type="SMART" id="SM00797">
    <property type="entry name" value="AHS2"/>
    <property type="match status" value="1"/>
</dbReference>